<organism evidence="2 3">
    <name type="scientific">Colletotrichum zoysiae</name>
    <dbReference type="NCBI Taxonomy" id="1216348"/>
    <lineage>
        <taxon>Eukaryota</taxon>
        <taxon>Fungi</taxon>
        <taxon>Dikarya</taxon>
        <taxon>Ascomycota</taxon>
        <taxon>Pezizomycotina</taxon>
        <taxon>Sordariomycetes</taxon>
        <taxon>Hypocreomycetidae</taxon>
        <taxon>Glomerellales</taxon>
        <taxon>Glomerellaceae</taxon>
        <taxon>Colletotrichum</taxon>
        <taxon>Colletotrichum graminicola species complex</taxon>
    </lineage>
</organism>
<evidence type="ECO:0000256" key="1">
    <source>
        <dbReference type="SAM" id="MobiDB-lite"/>
    </source>
</evidence>
<feature type="compositionally biased region" description="Basic and acidic residues" evidence="1">
    <location>
        <begin position="134"/>
        <end position="150"/>
    </location>
</feature>
<feature type="region of interest" description="Disordered" evidence="1">
    <location>
        <begin position="81"/>
        <end position="153"/>
    </location>
</feature>
<name>A0AAD9LZA3_9PEZI</name>
<reference evidence="2" key="1">
    <citation type="submission" date="2021-06" db="EMBL/GenBank/DDBJ databases">
        <title>Comparative genomics, transcriptomics and evolutionary studies reveal genomic signatures of adaptation to plant cell wall in hemibiotrophic fungi.</title>
        <authorList>
            <consortium name="DOE Joint Genome Institute"/>
            <person name="Baroncelli R."/>
            <person name="Diaz J.F."/>
            <person name="Benocci T."/>
            <person name="Peng M."/>
            <person name="Battaglia E."/>
            <person name="Haridas S."/>
            <person name="Andreopoulos W."/>
            <person name="Labutti K."/>
            <person name="Pangilinan J."/>
            <person name="Floch G.L."/>
            <person name="Makela M.R."/>
            <person name="Henrissat B."/>
            <person name="Grigoriev I.V."/>
            <person name="Crouch J.A."/>
            <person name="De Vries R.P."/>
            <person name="Sukno S.A."/>
            <person name="Thon M.R."/>
        </authorList>
    </citation>
    <scope>NUCLEOTIDE SEQUENCE</scope>
    <source>
        <strain evidence="2">MAFF235873</strain>
    </source>
</reference>
<dbReference type="AlphaFoldDB" id="A0AAD9LZA3"/>
<accession>A0AAD9LZA3</accession>
<evidence type="ECO:0000313" key="3">
    <source>
        <dbReference type="Proteomes" id="UP001232148"/>
    </source>
</evidence>
<dbReference type="EMBL" id="MU842914">
    <property type="protein sequence ID" value="KAK2026474.1"/>
    <property type="molecule type" value="Genomic_DNA"/>
</dbReference>
<keyword evidence="3" id="KW-1185">Reference proteome</keyword>
<feature type="compositionally biased region" description="Basic and acidic residues" evidence="1">
    <location>
        <begin position="89"/>
        <end position="98"/>
    </location>
</feature>
<sequence>MLRHSMQLRESSVGDIQWFPLRSVSSAAPMDPTVPSSSTCKKEQSLQARGAVGQPVCSVWGYNPVQQGTFGHCRRVESLAGRQAGRRRSGIDEMKKQPDTPASGAAGTQNAIRSAAPQSRVEVERRPPRVAARCCREQGTQERERERERAGGLLPSPTHVPLVLVTQPYVPSIVVRPLFLPLLFCPFALCIYLPPHTFGPLSDV</sequence>
<evidence type="ECO:0000313" key="2">
    <source>
        <dbReference type="EMBL" id="KAK2026474.1"/>
    </source>
</evidence>
<comment type="caution">
    <text evidence="2">The sequence shown here is derived from an EMBL/GenBank/DDBJ whole genome shotgun (WGS) entry which is preliminary data.</text>
</comment>
<protein>
    <submittedName>
        <fullName evidence="2">Uncharacterized protein</fullName>
    </submittedName>
</protein>
<dbReference type="Proteomes" id="UP001232148">
    <property type="component" value="Unassembled WGS sequence"/>
</dbReference>
<proteinExistence type="predicted"/>
<gene>
    <name evidence="2" type="ORF">LX32DRAFT_20948</name>
</gene>